<reference evidence="2 3" key="1">
    <citation type="journal article" date="2016" name="Genome Biol. Evol.">
        <title>Divergent and convergent evolution of fungal pathogenicity.</title>
        <authorList>
            <person name="Shang Y."/>
            <person name="Xiao G."/>
            <person name="Zheng P."/>
            <person name="Cen K."/>
            <person name="Zhan S."/>
            <person name="Wang C."/>
        </authorList>
    </citation>
    <scope>NUCLEOTIDE SEQUENCE [LARGE SCALE GENOMIC DNA]</scope>
    <source>
        <strain evidence="2 3">RCEF 1005</strain>
    </source>
</reference>
<gene>
    <name evidence="2" type="ORF">LEL_10787</name>
</gene>
<dbReference type="InterPro" id="IPR012337">
    <property type="entry name" value="RNaseH-like_sf"/>
</dbReference>
<dbReference type="Gene3D" id="3.30.420.10">
    <property type="entry name" value="Ribonuclease H-like superfamily/Ribonuclease H"/>
    <property type="match status" value="1"/>
</dbReference>
<keyword evidence="3" id="KW-1185">Reference proteome</keyword>
<dbReference type="SUPFAM" id="SSF53098">
    <property type="entry name" value="Ribonuclease H-like"/>
    <property type="match status" value="1"/>
</dbReference>
<dbReference type="AlphaFoldDB" id="A0A167THH9"/>
<proteinExistence type="predicted"/>
<evidence type="ECO:0000256" key="1">
    <source>
        <dbReference type="SAM" id="MobiDB-lite"/>
    </source>
</evidence>
<feature type="region of interest" description="Disordered" evidence="1">
    <location>
        <begin position="1"/>
        <end position="25"/>
    </location>
</feature>
<evidence type="ECO:0000313" key="3">
    <source>
        <dbReference type="Proteomes" id="UP000076881"/>
    </source>
</evidence>
<dbReference type="GO" id="GO:0003676">
    <property type="term" value="F:nucleic acid binding"/>
    <property type="evidence" value="ECO:0007669"/>
    <property type="project" value="InterPro"/>
</dbReference>
<dbReference type="Proteomes" id="UP000076881">
    <property type="component" value="Unassembled WGS sequence"/>
</dbReference>
<name>A0A167THH9_CORDF</name>
<dbReference type="CDD" id="cd09276">
    <property type="entry name" value="Rnase_HI_RT_non_LTR"/>
    <property type="match status" value="1"/>
</dbReference>
<organism evidence="2 3">
    <name type="scientific">Akanthomyces lecanii RCEF 1005</name>
    <dbReference type="NCBI Taxonomy" id="1081108"/>
    <lineage>
        <taxon>Eukaryota</taxon>
        <taxon>Fungi</taxon>
        <taxon>Dikarya</taxon>
        <taxon>Ascomycota</taxon>
        <taxon>Pezizomycotina</taxon>
        <taxon>Sordariomycetes</taxon>
        <taxon>Hypocreomycetidae</taxon>
        <taxon>Hypocreales</taxon>
        <taxon>Cordycipitaceae</taxon>
        <taxon>Akanthomyces</taxon>
        <taxon>Cordyceps confragosa</taxon>
    </lineage>
</organism>
<dbReference type="InterPro" id="IPR036397">
    <property type="entry name" value="RNaseH_sf"/>
</dbReference>
<comment type="caution">
    <text evidence="2">The sequence shown here is derived from an EMBL/GenBank/DDBJ whole genome shotgun (WGS) entry which is preliminary data.</text>
</comment>
<sequence>MAPKRNKIHQALDMLSTGGSSPPHKDAARLVRAKCLTQRLKARWKASALLSCIGAQWKVSLCIDNTPVIDCIGTPAPPSSQLAFHQFQKTCDAHTGMVRVRWCPVGIEGNELADQLAKEGAKMPVGDNVPTVSYRKRHMRSLLPIAF</sequence>
<dbReference type="OrthoDB" id="2755380at2759"/>
<evidence type="ECO:0000313" key="2">
    <source>
        <dbReference type="EMBL" id="OAA60606.1"/>
    </source>
</evidence>
<accession>A0A167THH9</accession>
<protein>
    <submittedName>
        <fullName evidence="2">Ribonuclease H-like protein</fullName>
    </submittedName>
</protein>
<dbReference type="EMBL" id="AZHF01000021">
    <property type="protein sequence ID" value="OAA60606.1"/>
    <property type="molecule type" value="Genomic_DNA"/>
</dbReference>